<evidence type="ECO:0000313" key="2">
    <source>
        <dbReference type="EMBL" id="QBK86363.1"/>
    </source>
</evidence>
<accession>A0A481YSV0</accession>
<sequence>MVKVTLIIFMIVTIVLLFTSMVLSAMASSDATKGGTECEEGCRKYSMWSALVTGIAVAAIVVILIVYIYTTRKHIASAVQKHVATLGGKIGKYAGEGVELS</sequence>
<organism evidence="2">
    <name type="scientific">Marseillevirus LCMAC102</name>
    <dbReference type="NCBI Taxonomy" id="2506603"/>
    <lineage>
        <taxon>Viruses</taxon>
        <taxon>Varidnaviria</taxon>
        <taxon>Bamfordvirae</taxon>
        <taxon>Nucleocytoviricota</taxon>
        <taxon>Megaviricetes</taxon>
        <taxon>Pimascovirales</taxon>
        <taxon>Pimascovirales incertae sedis</taxon>
        <taxon>Marseilleviridae</taxon>
    </lineage>
</organism>
<feature type="transmembrane region" description="Helical" evidence="1">
    <location>
        <begin position="7"/>
        <end position="27"/>
    </location>
</feature>
<name>A0A481YSV0_9VIRU</name>
<proteinExistence type="predicted"/>
<keyword evidence="1" id="KW-0812">Transmembrane</keyword>
<protein>
    <recommendedName>
        <fullName evidence="3">Transmembrane protein</fullName>
    </recommendedName>
</protein>
<keyword evidence="1" id="KW-1133">Transmembrane helix</keyword>
<reference evidence="2" key="1">
    <citation type="journal article" date="2019" name="MBio">
        <title>Virus Genomes from Deep Sea Sediments Expand the Ocean Megavirome and Support Independent Origins of Viral Gigantism.</title>
        <authorList>
            <person name="Backstrom D."/>
            <person name="Yutin N."/>
            <person name="Jorgensen S.L."/>
            <person name="Dharamshi J."/>
            <person name="Homa F."/>
            <person name="Zaremba-Niedwiedzka K."/>
            <person name="Spang A."/>
            <person name="Wolf Y.I."/>
            <person name="Koonin E.V."/>
            <person name="Ettema T.J."/>
        </authorList>
    </citation>
    <scope>NUCLEOTIDE SEQUENCE</scope>
</reference>
<keyword evidence="1" id="KW-0472">Membrane</keyword>
<evidence type="ECO:0000256" key="1">
    <source>
        <dbReference type="SAM" id="Phobius"/>
    </source>
</evidence>
<gene>
    <name evidence="2" type="ORF">LCMAC102_01580</name>
</gene>
<feature type="transmembrane region" description="Helical" evidence="1">
    <location>
        <begin position="47"/>
        <end position="69"/>
    </location>
</feature>
<evidence type="ECO:0008006" key="3">
    <source>
        <dbReference type="Google" id="ProtNLM"/>
    </source>
</evidence>
<dbReference type="EMBL" id="MK500334">
    <property type="protein sequence ID" value="QBK86363.1"/>
    <property type="molecule type" value="Genomic_DNA"/>
</dbReference>